<comment type="caution">
    <text evidence="2">The sequence shown here is derived from an EMBL/GenBank/DDBJ whole genome shotgun (WGS) entry which is preliminary data.</text>
</comment>
<accession>M2YQG3</accession>
<reference evidence="2 3" key="1">
    <citation type="journal article" date="2013" name="Genome Announc.">
        <title>Draft Genome Sequence of Amycolatopsis decaplanina Strain DSM 44594T.</title>
        <authorList>
            <person name="Kaur N."/>
            <person name="Kumar S."/>
            <person name="Bala M."/>
            <person name="Raghava G.P."/>
            <person name="Mayilraj S."/>
        </authorList>
    </citation>
    <scope>NUCLEOTIDE SEQUENCE [LARGE SCALE GENOMIC DNA]</scope>
    <source>
        <strain evidence="2 3">DSM 44594</strain>
    </source>
</reference>
<feature type="transmembrane region" description="Helical" evidence="1">
    <location>
        <begin position="75"/>
        <end position="95"/>
    </location>
</feature>
<dbReference type="Pfam" id="PF07332">
    <property type="entry name" value="Phage_holin_3_6"/>
    <property type="match status" value="1"/>
</dbReference>
<dbReference type="AlphaFoldDB" id="M2YQG3"/>
<protein>
    <recommendedName>
        <fullName evidence="4">Transmembrane protein</fullName>
    </recommendedName>
</protein>
<keyword evidence="1" id="KW-0472">Membrane</keyword>
<dbReference type="InterPro" id="IPR009937">
    <property type="entry name" value="Phage_holin_3_6"/>
</dbReference>
<proteinExistence type="predicted"/>
<evidence type="ECO:0008006" key="4">
    <source>
        <dbReference type="Google" id="ProtNLM"/>
    </source>
</evidence>
<sequence length="167" mass="18102">MTGVSSPKHERTGPDGVGAVPYLPLSSDDDVVASEQSLGKLVGDATQHVSTLIRAEVELAKSEVVAEAKKGLKGAIFFLVALVIGLYSSFFFFFFLGELLSEFLQRWAAFLIVFGLMLVSTAVAGFLGYRKVKKIKAPERTINSFKDTAAAFKPRHSAEDDTPADRD</sequence>
<dbReference type="RefSeq" id="WP_007028454.1">
    <property type="nucleotide sequence ID" value="NZ_AOHO01000020.1"/>
</dbReference>
<keyword evidence="1" id="KW-1133">Transmembrane helix</keyword>
<dbReference type="PATRIC" id="fig|1284240.4.peg.509"/>
<keyword evidence="3" id="KW-1185">Reference proteome</keyword>
<keyword evidence="1" id="KW-0812">Transmembrane</keyword>
<evidence type="ECO:0000256" key="1">
    <source>
        <dbReference type="SAM" id="Phobius"/>
    </source>
</evidence>
<dbReference type="EMBL" id="AOHO01000020">
    <property type="protein sequence ID" value="EME64210.1"/>
    <property type="molecule type" value="Genomic_DNA"/>
</dbReference>
<feature type="transmembrane region" description="Helical" evidence="1">
    <location>
        <begin position="107"/>
        <end position="129"/>
    </location>
</feature>
<gene>
    <name evidence="2" type="ORF">H074_02550</name>
</gene>
<name>M2YQG3_9PSEU</name>
<organism evidence="2 3">
    <name type="scientific">Amycolatopsis decaplanina DSM 44594</name>
    <dbReference type="NCBI Taxonomy" id="1284240"/>
    <lineage>
        <taxon>Bacteria</taxon>
        <taxon>Bacillati</taxon>
        <taxon>Actinomycetota</taxon>
        <taxon>Actinomycetes</taxon>
        <taxon>Pseudonocardiales</taxon>
        <taxon>Pseudonocardiaceae</taxon>
        <taxon>Amycolatopsis</taxon>
    </lineage>
</organism>
<evidence type="ECO:0000313" key="2">
    <source>
        <dbReference type="EMBL" id="EME64210.1"/>
    </source>
</evidence>
<dbReference type="Proteomes" id="UP000054226">
    <property type="component" value="Unassembled WGS sequence"/>
</dbReference>
<evidence type="ECO:0000313" key="3">
    <source>
        <dbReference type="Proteomes" id="UP000054226"/>
    </source>
</evidence>